<dbReference type="AlphaFoldDB" id="A0A915A9V3"/>
<accession>A0A915A9V3</accession>
<name>A0A915A9V3_PARUN</name>
<sequence length="141" mass="16241">SSGSNIYKLKWDYQLEALANQDVAHCKPLSHRGPELGFNTGASYAPHLEPRIHFMSFISDEKSRALRAKWRDRRIALHAVALIKKWWETKKELDLWSSNYTFNAAMLEEVPPFTQVSDITVQLTMKCLFVQSVNIQPNAFC</sequence>
<organism evidence="1 2">
    <name type="scientific">Parascaris univalens</name>
    <name type="common">Nematode worm</name>
    <dbReference type="NCBI Taxonomy" id="6257"/>
    <lineage>
        <taxon>Eukaryota</taxon>
        <taxon>Metazoa</taxon>
        <taxon>Ecdysozoa</taxon>
        <taxon>Nematoda</taxon>
        <taxon>Chromadorea</taxon>
        <taxon>Rhabditida</taxon>
        <taxon>Spirurina</taxon>
        <taxon>Ascaridomorpha</taxon>
        <taxon>Ascaridoidea</taxon>
        <taxon>Ascarididae</taxon>
        <taxon>Parascaris</taxon>
    </lineage>
</organism>
<keyword evidence="1" id="KW-1185">Reference proteome</keyword>
<protein>
    <submittedName>
        <fullName evidence="2">Uncharacterized protein</fullName>
    </submittedName>
</protein>
<evidence type="ECO:0000313" key="1">
    <source>
        <dbReference type="Proteomes" id="UP000887569"/>
    </source>
</evidence>
<dbReference type="WBParaSite" id="PgR003_g195_t01">
    <property type="protein sequence ID" value="PgR003_g195_t01"/>
    <property type="gene ID" value="PgR003_g195"/>
</dbReference>
<dbReference type="SUPFAM" id="SSF55797">
    <property type="entry name" value="PR-1-like"/>
    <property type="match status" value="1"/>
</dbReference>
<reference evidence="2" key="1">
    <citation type="submission" date="2022-11" db="UniProtKB">
        <authorList>
            <consortium name="WormBaseParasite"/>
        </authorList>
    </citation>
    <scope>IDENTIFICATION</scope>
</reference>
<proteinExistence type="predicted"/>
<dbReference type="Proteomes" id="UP000887569">
    <property type="component" value="Unplaced"/>
</dbReference>
<evidence type="ECO:0000313" key="2">
    <source>
        <dbReference type="WBParaSite" id="PgR003_g195_t01"/>
    </source>
</evidence>
<dbReference type="Gene3D" id="3.40.33.10">
    <property type="entry name" value="CAP"/>
    <property type="match status" value="1"/>
</dbReference>
<dbReference type="InterPro" id="IPR035940">
    <property type="entry name" value="CAP_sf"/>
</dbReference>